<dbReference type="InterPro" id="IPR002413">
    <property type="entry name" value="V5_allergen-like"/>
</dbReference>
<comment type="subcellular location">
    <subcellularLocation>
        <location evidence="1">Secreted</location>
    </subcellularLocation>
</comment>
<dbReference type="SUPFAM" id="SSF55797">
    <property type="entry name" value="PR-1-like"/>
    <property type="match status" value="1"/>
</dbReference>
<dbReference type="InterPro" id="IPR014044">
    <property type="entry name" value="CAP_dom"/>
</dbReference>
<accession>A0A9P0DX52</accession>
<name>A0A9P0DX52_PHACE</name>
<dbReference type="Proteomes" id="UP001153737">
    <property type="component" value="Chromosome 7"/>
</dbReference>
<dbReference type="SMART" id="SM00198">
    <property type="entry name" value="SCP"/>
    <property type="match status" value="1"/>
</dbReference>
<sequence>MRHTTAVIVGGRSLIAIISTLALIGRTDACERTMLRTRRISDFDRQFILDMHNAMRQSIALGQIGGQPPAENMMEMKWDEELASRAQKWSETCHSEIHDHQRDVSRFPVGQNIASTWTTKPPSSYYDTEPDFADALSKWFDEFKFFRFGGVGRGSTGHYTQMIWAETNLIGCGYSYYYDQAKGYTKNYVCNYGPGGNVLGQTPYKKGYPNCLEKGLVNSKRFAGLCEKPTSTRTNAYYFGVSNYIG</sequence>
<gene>
    <name evidence="4" type="ORF">PHAECO_LOCUS11416</name>
</gene>
<evidence type="ECO:0000313" key="4">
    <source>
        <dbReference type="EMBL" id="CAH1175662.1"/>
    </source>
</evidence>
<keyword evidence="5" id="KW-1185">Reference proteome</keyword>
<dbReference type="PRINTS" id="PR00838">
    <property type="entry name" value="V5ALLERGEN"/>
</dbReference>
<dbReference type="Pfam" id="PF00188">
    <property type="entry name" value="CAP"/>
    <property type="match status" value="1"/>
</dbReference>
<reference evidence="4" key="1">
    <citation type="submission" date="2022-01" db="EMBL/GenBank/DDBJ databases">
        <authorList>
            <person name="King R."/>
        </authorList>
    </citation>
    <scope>NUCLEOTIDE SEQUENCE</scope>
</reference>
<dbReference type="OrthoDB" id="43654at2759"/>
<evidence type="ECO:0000256" key="1">
    <source>
        <dbReference type="ARBA" id="ARBA00004613"/>
    </source>
</evidence>
<dbReference type="CDD" id="cd05380">
    <property type="entry name" value="CAP_euk"/>
    <property type="match status" value="1"/>
</dbReference>
<evidence type="ECO:0000256" key="2">
    <source>
        <dbReference type="ARBA" id="ARBA00022525"/>
    </source>
</evidence>
<dbReference type="AlphaFoldDB" id="A0A9P0DX52"/>
<dbReference type="PROSITE" id="PS01009">
    <property type="entry name" value="CRISP_1"/>
    <property type="match status" value="1"/>
</dbReference>
<dbReference type="InterPro" id="IPR018244">
    <property type="entry name" value="Allrgn_V5/Tpx1_CS"/>
</dbReference>
<reference evidence="4" key="2">
    <citation type="submission" date="2022-10" db="EMBL/GenBank/DDBJ databases">
        <authorList>
            <consortium name="ENA_rothamsted_submissions"/>
            <consortium name="culmorum"/>
            <person name="King R."/>
        </authorList>
    </citation>
    <scope>NUCLEOTIDE SEQUENCE</scope>
</reference>
<dbReference type="PRINTS" id="PR00837">
    <property type="entry name" value="V5TPXLIKE"/>
</dbReference>
<keyword evidence="2" id="KW-0964">Secreted</keyword>
<dbReference type="InterPro" id="IPR035940">
    <property type="entry name" value="CAP_sf"/>
</dbReference>
<evidence type="ECO:0000259" key="3">
    <source>
        <dbReference type="SMART" id="SM00198"/>
    </source>
</evidence>
<organism evidence="4 5">
    <name type="scientific">Phaedon cochleariae</name>
    <name type="common">Mustard beetle</name>
    <dbReference type="NCBI Taxonomy" id="80249"/>
    <lineage>
        <taxon>Eukaryota</taxon>
        <taxon>Metazoa</taxon>
        <taxon>Ecdysozoa</taxon>
        <taxon>Arthropoda</taxon>
        <taxon>Hexapoda</taxon>
        <taxon>Insecta</taxon>
        <taxon>Pterygota</taxon>
        <taxon>Neoptera</taxon>
        <taxon>Endopterygota</taxon>
        <taxon>Coleoptera</taxon>
        <taxon>Polyphaga</taxon>
        <taxon>Cucujiformia</taxon>
        <taxon>Chrysomeloidea</taxon>
        <taxon>Chrysomelidae</taxon>
        <taxon>Chrysomelinae</taxon>
        <taxon>Chrysomelini</taxon>
        <taxon>Phaedon</taxon>
    </lineage>
</organism>
<protein>
    <recommendedName>
        <fullName evidence="3">SCP domain-containing protein</fullName>
    </recommendedName>
</protein>
<dbReference type="InterPro" id="IPR001283">
    <property type="entry name" value="CRISP-related"/>
</dbReference>
<dbReference type="EMBL" id="OU896713">
    <property type="protein sequence ID" value="CAH1175662.1"/>
    <property type="molecule type" value="Genomic_DNA"/>
</dbReference>
<dbReference type="Gene3D" id="3.40.33.10">
    <property type="entry name" value="CAP"/>
    <property type="match status" value="1"/>
</dbReference>
<proteinExistence type="predicted"/>
<feature type="domain" description="SCP" evidence="3">
    <location>
        <begin position="43"/>
        <end position="200"/>
    </location>
</feature>
<dbReference type="PANTHER" id="PTHR10334">
    <property type="entry name" value="CYSTEINE-RICH SECRETORY PROTEIN-RELATED"/>
    <property type="match status" value="1"/>
</dbReference>
<evidence type="ECO:0000313" key="5">
    <source>
        <dbReference type="Proteomes" id="UP001153737"/>
    </source>
</evidence>
<dbReference type="GO" id="GO:0005576">
    <property type="term" value="C:extracellular region"/>
    <property type="evidence" value="ECO:0007669"/>
    <property type="project" value="UniProtKB-SubCell"/>
</dbReference>